<keyword evidence="4" id="KW-1185">Reference proteome</keyword>
<gene>
    <name evidence="3" type="ORF">R5R35_008511</name>
</gene>
<feature type="compositionally biased region" description="Low complexity" evidence="1">
    <location>
        <begin position="46"/>
        <end position="61"/>
    </location>
</feature>
<sequence>MAFVLLALAAALLVPRPSAHGATVAAAAITTLGPDFALASHGAGNGTASPAAGGASVVVPGPGRPAPSRPALPEPEPEPQQVMVGAPRRRFSNLRRCDVGYSWIRGLCRRVFGTESTSLAA</sequence>
<proteinExistence type="predicted"/>
<dbReference type="Proteomes" id="UP001378592">
    <property type="component" value="Unassembled WGS sequence"/>
</dbReference>
<evidence type="ECO:0008006" key="5">
    <source>
        <dbReference type="Google" id="ProtNLM"/>
    </source>
</evidence>
<feature type="region of interest" description="Disordered" evidence="1">
    <location>
        <begin position="43"/>
        <end position="87"/>
    </location>
</feature>
<feature type="signal peptide" evidence="2">
    <location>
        <begin position="1"/>
        <end position="21"/>
    </location>
</feature>
<protein>
    <recommendedName>
        <fullName evidence="5">Accessory gland protein</fullName>
    </recommendedName>
</protein>
<evidence type="ECO:0000256" key="1">
    <source>
        <dbReference type="SAM" id="MobiDB-lite"/>
    </source>
</evidence>
<evidence type="ECO:0000313" key="3">
    <source>
        <dbReference type="EMBL" id="KAK7793363.1"/>
    </source>
</evidence>
<dbReference type="EMBL" id="JAZDUA010000386">
    <property type="protein sequence ID" value="KAK7793363.1"/>
    <property type="molecule type" value="Genomic_DNA"/>
</dbReference>
<evidence type="ECO:0000256" key="2">
    <source>
        <dbReference type="SAM" id="SignalP"/>
    </source>
</evidence>
<feature type="compositionally biased region" description="Pro residues" evidence="1">
    <location>
        <begin position="62"/>
        <end position="74"/>
    </location>
</feature>
<organism evidence="3 4">
    <name type="scientific">Gryllus longicercus</name>
    <dbReference type="NCBI Taxonomy" id="2509291"/>
    <lineage>
        <taxon>Eukaryota</taxon>
        <taxon>Metazoa</taxon>
        <taxon>Ecdysozoa</taxon>
        <taxon>Arthropoda</taxon>
        <taxon>Hexapoda</taxon>
        <taxon>Insecta</taxon>
        <taxon>Pterygota</taxon>
        <taxon>Neoptera</taxon>
        <taxon>Polyneoptera</taxon>
        <taxon>Orthoptera</taxon>
        <taxon>Ensifera</taxon>
        <taxon>Gryllidea</taxon>
        <taxon>Grylloidea</taxon>
        <taxon>Gryllidae</taxon>
        <taxon>Gryllinae</taxon>
        <taxon>Gryllus</taxon>
    </lineage>
</organism>
<evidence type="ECO:0000313" key="4">
    <source>
        <dbReference type="Proteomes" id="UP001378592"/>
    </source>
</evidence>
<reference evidence="3 4" key="1">
    <citation type="submission" date="2024-03" db="EMBL/GenBank/DDBJ databases">
        <title>The genome assembly and annotation of the cricket Gryllus longicercus Weissman &amp; Gray.</title>
        <authorList>
            <person name="Szrajer S."/>
            <person name="Gray D."/>
            <person name="Ylla G."/>
        </authorList>
    </citation>
    <scope>NUCLEOTIDE SEQUENCE [LARGE SCALE GENOMIC DNA]</scope>
    <source>
        <strain evidence="3">DAG 2021-001</strain>
        <tissue evidence="3">Whole body minus gut</tissue>
    </source>
</reference>
<feature type="chain" id="PRO_5042891331" description="Accessory gland protein" evidence="2">
    <location>
        <begin position="22"/>
        <end position="121"/>
    </location>
</feature>
<comment type="caution">
    <text evidence="3">The sequence shown here is derived from an EMBL/GenBank/DDBJ whole genome shotgun (WGS) entry which is preliminary data.</text>
</comment>
<name>A0AAN9V877_9ORTH</name>
<accession>A0AAN9V877</accession>
<keyword evidence="2" id="KW-0732">Signal</keyword>
<dbReference type="AlphaFoldDB" id="A0AAN9V877"/>